<name>A0ABZ0IWA4_9BACT</name>
<dbReference type="Gene3D" id="2.60.40.1120">
    <property type="entry name" value="Carboxypeptidase-like, regulatory domain"/>
    <property type="match status" value="1"/>
</dbReference>
<dbReference type="InterPro" id="IPR008969">
    <property type="entry name" value="CarboxyPept-like_regulatory"/>
</dbReference>
<proteinExistence type="predicted"/>
<feature type="chain" id="PRO_5045505941" evidence="1">
    <location>
        <begin position="22"/>
        <end position="834"/>
    </location>
</feature>
<feature type="signal peptide" evidence="1">
    <location>
        <begin position="1"/>
        <end position="21"/>
    </location>
</feature>
<keyword evidence="3" id="KW-1185">Reference proteome</keyword>
<evidence type="ECO:0000256" key="1">
    <source>
        <dbReference type="SAM" id="SignalP"/>
    </source>
</evidence>
<dbReference type="Pfam" id="PF13715">
    <property type="entry name" value="CarbopepD_reg_2"/>
    <property type="match status" value="1"/>
</dbReference>
<accession>A0ABZ0IWA4</accession>
<dbReference type="RefSeq" id="WP_317491537.1">
    <property type="nucleotide sequence ID" value="NZ_CP136051.1"/>
</dbReference>
<reference evidence="2 3" key="1">
    <citation type="journal article" date="2023" name="Microbiol. Resour. Announc.">
        <title>Complete Genome Sequence of Imperialibacter roseus strain P4T.</title>
        <authorList>
            <person name="Tizabi D.R."/>
            <person name="Bachvaroff T."/>
            <person name="Hill R.T."/>
        </authorList>
    </citation>
    <scope>NUCLEOTIDE SEQUENCE [LARGE SCALE GENOMIC DNA]</scope>
    <source>
        <strain evidence="2 3">P4T</strain>
    </source>
</reference>
<dbReference type="InterPro" id="IPR043741">
    <property type="entry name" value="DUF5686"/>
</dbReference>
<dbReference type="EMBL" id="CP136051">
    <property type="protein sequence ID" value="WOK08906.1"/>
    <property type="molecule type" value="Genomic_DNA"/>
</dbReference>
<dbReference type="SUPFAM" id="SSF49464">
    <property type="entry name" value="Carboxypeptidase regulatory domain-like"/>
    <property type="match status" value="1"/>
</dbReference>
<keyword evidence="1" id="KW-0732">Signal</keyword>
<dbReference type="Proteomes" id="UP001302349">
    <property type="component" value="Chromosome"/>
</dbReference>
<evidence type="ECO:0000313" key="2">
    <source>
        <dbReference type="EMBL" id="WOK08906.1"/>
    </source>
</evidence>
<organism evidence="2 3">
    <name type="scientific">Imperialibacter roseus</name>
    <dbReference type="NCBI Taxonomy" id="1324217"/>
    <lineage>
        <taxon>Bacteria</taxon>
        <taxon>Pseudomonadati</taxon>
        <taxon>Bacteroidota</taxon>
        <taxon>Cytophagia</taxon>
        <taxon>Cytophagales</taxon>
        <taxon>Flammeovirgaceae</taxon>
        <taxon>Imperialibacter</taxon>
    </lineage>
</organism>
<sequence length="834" mass="96579">MKRVQILFLLSILSVTSWAQAQGTTVVWGKVTEASTGSPIPFANVVFKGTSIGATTDFEGYYKLSTTQRFDSIHFSYIGFVPKTKFIVAGKEQNINIQLEEDVVNLQELVFEAGENPAFQILRNIVDHKKVNDKRRLSAYEYEAYTKIEMDIDNISDKFKQRKIIQKVTSVLDSIEQIAGEDGKPVLPVFISEAISKYYYKDSPRMAHETVLNTKVTGVGVTDGTLTSQVIGASFQQYNFYQNWLNIVGKDFVSPISDGWKINYEYDLVDSLWLGDYYCYRLDFFPKREQDLAFRGSMWIHKDTWAIRQIDVTVGKEANVNFIEKIKIQQELVPTTESAWLPAKTRVMIDVSELTDRSAGFLAKFYVSNKDIVVNQPKPDKFYENPIEMVEDVNDRADDNEFWADIRHDTLSATEVHVYEMIDTLTKIPVIKTYTDIIQTGYTGYYKIGKFDIGSYSYFFGNNNIEGIRLGLGGRTNIDFSKKWELSANVAYGLKDEEWKYKFHVRRILSRSPWTEVKYMHQKEIDQIWLLNDDIDNANVFYAFSRFGTLIDPFLRQKNYFTFFTVLGRGLSQRVSYRQEYFKPLFDFEYYKDPYAETPTVRNNLSVAEVILDTRYARDEIFVINDNQRLSMGTIRWPAVNFRYTLGLSALGGDFTYHKFGLSIEKRQKMGIFGVGYLTLSGGYNFNNLPYPLLKAHIGNQTPFYFNFAYNMMDYFEFVTDKHVAFRWNHSFNGFLLNSIPAIKKLKWRLVGTVNVLYGGVGQKNYNLIPPTYDTNGSEIAPFFALGQWPYIEAGYGVENIFRFFRVDFIHRLTYTNRPGVNNFGIKFSYKFSL</sequence>
<gene>
    <name evidence="2" type="ORF">RT717_09685</name>
</gene>
<evidence type="ECO:0000313" key="3">
    <source>
        <dbReference type="Proteomes" id="UP001302349"/>
    </source>
</evidence>
<dbReference type="Pfam" id="PF18939">
    <property type="entry name" value="DUF5686"/>
    <property type="match status" value="1"/>
</dbReference>
<protein>
    <submittedName>
        <fullName evidence="2">DUF5686 family protein</fullName>
    </submittedName>
</protein>